<evidence type="ECO:0000313" key="8">
    <source>
        <dbReference type="EMBL" id="KAF5895328.1"/>
    </source>
</evidence>
<feature type="non-terminal residue" evidence="8">
    <location>
        <position position="343"/>
    </location>
</feature>
<comment type="similarity">
    <text evidence="2">Belongs to the NIPA family.</text>
</comment>
<dbReference type="InterPro" id="IPR008521">
    <property type="entry name" value="Mg_trans_NIPA"/>
</dbReference>
<evidence type="ECO:0000256" key="5">
    <source>
        <dbReference type="ARBA" id="ARBA00023136"/>
    </source>
</evidence>
<evidence type="ECO:0000256" key="7">
    <source>
        <dbReference type="SAM" id="Phobius"/>
    </source>
</evidence>
<dbReference type="Proteomes" id="UP000727407">
    <property type="component" value="Unassembled WGS sequence"/>
</dbReference>
<evidence type="ECO:0000313" key="9">
    <source>
        <dbReference type="Proteomes" id="UP000727407"/>
    </source>
</evidence>
<dbReference type="PANTHER" id="PTHR12570:SF14">
    <property type="entry name" value="NIPA-LIKE PROTEIN 3"/>
    <property type="match status" value="1"/>
</dbReference>
<feature type="region of interest" description="Disordered" evidence="6">
    <location>
        <begin position="274"/>
        <end position="295"/>
    </location>
</feature>
<evidence type="ECO:0000256" key="1">
    <source>
        <dbReference type="ARBA" id="ARBA00004141"/>
    </source>
</evidence>
<organism evidence="8 9">
    <name type="scientific">Clarias magur</name>
    <name type="common">Asian catfish</name>
    <name type="synonym">Macropteronotus magur</name>
    <dbReference type="NCBI Taxonomy" id="1594786"/>
    <lineage>
        <taxon>Eukaryota</taxon>
        <taxon>Metazoa</taxon>
        <taxon>Chordata</taxon>
        <taxon>Craniata</taxon>
        <taxon>Vertebrata</taxon>
        <taxon>Euteleostomi</taxon>
        <taxon>Actinopterygii</taxon>
        <taxon>Neopterygii</taxon>
        <taxon>Teleostei</taxon>
        <taxon>Ostariophysi</taxon>
        <taxon>Siluriformes</taxon>
        <taxon>Clariidae</taxon>
        <taxon>Clarias</taxon>
    </lineage>
</organism>
<keyword evidence="3 7" id="KW-0812">Transmembrane</keyword>
<dbReference type="GO" id="GO:0016020">
    <property type="term" value="C:membrane"/>
    <property type="evidence" value="ECO:0007669"/>
    <property type="project" value="UniProtKB-SubCell"/>
</dbReference>
<dbReference type="GO" id="GO:0015095">
    <property type="term" value="F:magnesium ion transmembrane transporter activity"/>
    <property type="evidence" value="ECO:0007669"/>
    <property type="project" value="InterPro"/>
</dbReference>
<gene>
    <name evidence="8" type="primary">nipal3</name>
    <name evidence="8" type="ORF">DAT39_014964</name>
</gene>
<dbReference type="EMBL" id="QNUK01000327">
    <property type="protein sequence ID" value="KAF5895328.1"/>
    <property type="molecule type" value="Genomic_DNA"/>
</dbReference>
<dbReference type="OrthoDB" id="165382at2759"/>
<keyword evidence="9" id="KW-1185">Reference proteome</keyword>
<sequence length="343" mass="38332">MQKQSHVVLSSTKDPRQYYCTKTWWCGLVLLLIGEGSLFASYAFAPLSLIAPLSAVSLIGNKLYFRISVSERKMEAEGVSEALYSIVPRLCLDCSGHVPLHHVLPELPRATDCREHREAPDWLACPPVPGSVTVITVKAVAGMVVLSIQGSLQLSYPIFYVMFVCMVATIFFQASFLAQASHLYDSSLIACVNYIMSTVFAVGAGAIFYLEFNQADILHICLFLLGCAVCFLGVFLITKNKKNSKAFEPYVTMDMSVDFKRSMKMMKFWSNGSEAYSSDPEEDEEEMLYGENEEESEDMMDLSDLPTSLFACSVHEAVFEEDMQRKSRTCWTGGEEKPSLVFQ</sequence>
<protein>
    <submittedName>
        <fullName evidence="8">NIPA-like protein 3</fullName>
    </submittedName>
</protein>
<dbReference type="PANTHER" id="PTHR12570">
    <property type="match status" value="1"/>
</dbReference>
<feature type="transmembrane region" description="Helical" evidence="7">
    <location>
        <begin position="217"/>
        <end position="237"/>
    </location>
</feature>
<dbReference type="AlphaFoldDB" id="A0A8J4TW75"/>
<name>A0A8J4TW75_CLAMG</name>
<keyword evidence="5 7" id="KW-0472">Membrane</keyword>
<feature type="transmembrane region" description="Helical" evidence="7">
    <location>
        <begin position="158"/>
        <end position="178"/>
    </location>
</feature>
<evidence type="ECO:0000256" key="6">
    <source>
        <dbReference type="SAM" id="MobiDB-lite"/>
    </source>
</evidence>
<evidence type="ECO:0000256" key="4">
    <source>
        <dbReference type="ARBA" id="ARBA00022989"/>
    </source>
</evidence>
<evidence type="ECO:0000256" key="3">
    <source>
        <dbReference type="ARBA" id="ARBA00022692"/>
    </source>
</evidence>
<comment type="subcellular location">
    <subcellularLocation>
        <location evidence="1">Membrane</location>
        <topology evidence="1">Multi-pass membrane protein</topology>
    </subcellularLocation>
</comment>
<accession>A0A8J4TW75</accession>
<keyword evidence="4 7" id="KW-1133">Transmembrane helix</keyword>
<feature type="transmembrane region" description="Helical" evidence="7">
    <location>
        <begin position="23"/>
        <end position="43"/>
    </location>
</feature>
<proteinExistence type="inferred from homology"/>
<dbReference type="Pfam" id="PF05653">
    <property type="entry name" value="Mg_trans_NIPA"/>
    <property type="match status" value="2"/>
</dbReference>
<comment type="caution">
    <text evidence="8">The sequence shown here is derived from an EMBL/GenBank/DDBJ whole genome shotgun (WGS) entry which is preliminary data.</text>
</comment>
<feature type="compositionally biased region" description="Acidic residues" evidence="6">
    <location>
        <begin position="279"/>
        <end position="295"/>
    </location>
</feature>
<feature type="transmembrane region" description="Helical" evidence="7">
    <location>
        <begin position="190"/>
        <end position="211"/>
    </location>
</feature>
<evidence type="ECO:0000256" key="2">
    <source>
        <dbReference type="ARBA" id="ARBA00007230"/>
    </source>
</evidence>
<reference evidence="8" key="1">
    <citation type="submission" date="2020-07" db="EMBL/GenBank/DDBJ databases">
        <title>Clarias magur genome sequencing, assembly and annotation.</title>
        <authorList>
            <person name="Kushwaha B."/>
            <person name="Kumar R."/>
            <person name="Das P."/>
            <person name="Joshi C.G."/>
            <person name="Kumar D."/>
            <person name="Nagpure N.S."/>
            <person name="Pandey M."/>
            <person name="Agarwal S."/>
            <person name="Srivastava S."/>
            <person name="Singh M."/>
            <person name="Sahoo L."/>
            <person name="Jayasankar P."/>
            <person name="Meher P.K."/>
            <person name="Koringa P.G."/>
            <person name="Iquebal M.A."/>
            <person name="Das S.P."/>
            <person name="Bit A."/>
            <person name="Patnaik S."/>
            <person name="Patel N."/>
            <person name="Shah T.M."/>
            <person name="Hinsu A."/>
            <person name="Jena J.K."/>
        </authorList>
    </citation>
    <scope>NUCLEOTIDE SEQUENCE</scope>
    <source>
        <strain evidence="8">CIFAMagur01</strain>
        <tissue evidence="8">Testis</tissue>
    </source>
</reference>